<dbReference type="InterPro" id="IPR052954">
    <property type="entry name" value="GPCR-Ligand_Int"/>
</dbReference>
<organism evidence="7 8">
    <name type="scientific">Paralvinella palmiformis</name>
    <dbReference type="NCBI Taxonomy" id="53620"/>
    <lineage>
        <taxon>Eukaryota</taxon>
        <taxon>Metazoa</taxon>
        <taxon>Spiralia</taxon>
        <taxon>Lophotrochozoa</taxon>
        <taxon>Annelida</taxon>
        <taxon>Polychaeta</taxon>
        <taxon>Sedentaria</taxon>
        <taxon>Canalipalpata</taxon>
        <taxon>Terebellida</taxon>
        <taxon>Terebelliformia</taxon>
        <taxon>Alvinellidae</taxon>
        <taxon>Paralvinella</taxon>
    </lineage>
</organism>
<dbReference type="Pfam" id="PF00001">
    <property type="entry name" value="7tm_1"/>
    <property type="match status" value="1"/>
</dbReference>
<comment type="subcellular location">
    <subcellularLocation>
        <location evidence="1">Membrane</location>
    </subcellularLocation>
</comment>
<dbReference type="GO" id="GO:0004930">
    <property type="term" value="F:G protein-coupled receptor activity"/>
    <property type="evidence" value="ECO:0007669"/>
    <property type="project" value="InterPro"/>
</dbReference>
<sequence>MALPNFTINDVASLVTDSSYPNNQSSRIARLQPIVHPHLAVVRFICEVIVSFPIAILGILGNVLAFAILRRQKKRLTTNVLLQVLAIADTLILISSILLRSMRYVGWQSYNDVYQYIFVSLYPCVYFFRLVDTWITVVMTIDRYIAVCYPLQAQRLCTLRRTYVIIGVILLATFAFSMPRFFEFRLTDVRVSGSGFVHTAIVTNKSYTLIYRIILFFVVMYLLPMCGLVVLNVLLLSSLRRAYSTRVAMLSNGVENNWTVSDNSNATSSNRGVTLIVVSIVVVCVVCNVVTMTSHVMWTLQMCFFELRYLESKRRFLANVSNLVVTFNSAINFVIYCMFSKTFRSGIKQCLFCNRLLVVTERWRSSCRSTTSVIGSASNALTIRSQERIPLKQVNSLTSKRSPDH</sequence>
<gene>
    <name evidence="7" type="ORF">LSH36_468g03030</name>
</gene>
<keyword evidence="8" id="KW-1185">Reference proteome</keyword>
<feature type="transmembrane region" description="Helical" evidence="5">
    <location>
        <begin position="162"/>
        <end position="182"/>
    </location>
</feature>
<dbReference type="PROSITE" id="PS50262">
    <property type="entry name" value="G_PROTEIN_RECEP_F1_2"/>
    <property type="match status" value="1"/>
</dbReference>
<dbReference type="Gene3D" id="1.20.1070.10">
    <property type="entry name" value="Rhodopsin 7-helix transmembrane proteins"/>
    <property type="match status" value="1"/>
</dbReference>
<dbReference type="InterPro" id="IPR000276">
    <property type="entry name" value="GPCR_Rhodpsn"/>
</dbReference>
<feature type="transmembrane region" description="Helical" evidence="5">
    <location>
        <begin position="273"/>
        <end position="296"/>
    </location>
</feature>
<evidence type="ECO:0000256" key="5">
    <source>
        <dbReference type="SAM" id="Phobius"/>
    </source>
</evidence>
<keyword evidence="3 5" id="KW-1133">Transmembrane helix</keyword>
<dbReference type="SMART" id="SM01381">
    <property type="entry name" value="7TM_GPCR_Srsx"/>
    <property type="match status" value="1"/>
</dbReference>
<keyword evidence="2 5" id="KW-0812">Transmembrane</keyword>
<evidence type="ECO:0000259" key="6">
    <source>
        <dbReference type="PROSITE" id="PS50262"/>
    </source>
</evidence>
<feature type="domain" description="G-protein coupled receptors family 1 profile" evidence="6">
    <location>
        <begin position="61"/>
        <end position="336"/>
    </location>
</feature>
<evidence type="ECO:0000256" key="4">
    <source>
        <dbReference type="ARBA" id="ARBA00023136"/>
    </source>
</evidence>
<feature type="transmembrane region" description="Helical" evidence="5">
    <location>
        <begin position="119"/>
        <end position="141"/>
    </location>
</feature>
<dbReference type="EMBL" id="JAODUP010000468">
    <property type="protein sequence ID" value="KAK2149092.1"/>
    <property type="molecule type" value="Genomic_DNA"/>
</dbReference>
<protein>
    <recommendedName>
        <fullName evidence="6">G-protein coupled receptors family 1 profile domain-containing protein</fullName>
    </recommendedName>
</protein>
<name>A0AAD9MX61_9ANNE</name>
<dbReference type="InterPro" id="IPR017452">
    <property type="entry name" value="GPCR_Rhodpsn_7TM"/>
</dbReference>
<evidence type="ECO:0000256" key="2">
    <source>
        <dbReference type="ARBA" id="ARBA00022692"/>
    </source>
</evidence>
<dbReference type="GO" id="GO:0016020">
    <property type="term" value="C:membrane"/>
    <property type="evidence" value="ECO:0007669"/>
    <property type="project" value="UniProtKB-SubCell"/>
</dbReference>
<dbReference type="CDD" id="cd14978">
    <property type="entry name" value="7tmA_FMRFamide_R-like"/>
    <property type="match status" value="1"/>
</dbReference>
<evidence type="ECO:0000313" key="8">
    <source>
        <dbReference type="Proteomes" id="UP001208570"/>
    </source>
</evidence>
<evidence type="ECO:0000256" key="1">
    <source>
        <dbReference type="ARBA" id="ARBA00004370"/>
    </source>
</evidence>
<feature type="transmembrane region" description="Helical" evidence="5">
    <location>
        <begin position="209"/>
        <end position="236"/>
    </location>
</feature>
<comment type="caution">
    <text evidence="7">The sequence shown here is derived from an EMBL/GenBank/DDBJ whole genome shotgun (WGS) entry which is preliminary data.</text>
</comment>
<keyword evidence="4 5" id="KW-0472">Membrane</keyword>
<dbReference type="PANTHER" id="PTHR46641">
    <property type="entry name" value="FMRFAMIDE RECEPTOR-RELATED"/>
    <property type="match status" value="1"/>
</dbReference>
<reference evidence="7" key="1">
    <citation type="journal article" date="2023" name="Mol. Biol. Evol.">
        <title>Third-Generation Sequencing Reveals the Adaptive Role of the Epigenome in Three Deep-Sea Polychaetes.</title>
        <authorList>
            <person name="Perez M."/>
            <person name="Aroh O."/>
            <person name="Sun Y."/>
            <person name="Lan Y."/>
            <person name="Juniper S.K."/>
            <person name="Young C.R."/>
            <person name="Angers B."/>
            <person name="Qian P.Y."/>
        </authorList>
    </citation>
    <scope>NUCLEOTIDE SEQUENCE</scope>
    <source>
        <strain evidence="7">P08H-3</strain>
    </source>
</reference>
<feature type="transmembrane region" description="Helical" evidence="5">
    <location>
        <begin position="80"/>
        <end position="99"/>
    </location>
</feature>
<evidence type="ECO:0000313" key="7">
    <source>
        <dbReference type="EMBL" id="KAK2149092.1"/>
    </source>
</evidence>
<dbReference type="SUPFAM" id="SSF81321">
    <property type="entry name" value="Family A G protein-coupled receptor-like"/>
    <property type="match status" value="1"/>
</dbReference>
<accession>A0AAD9MX61</accession>
<dbReference type="PRINTS" id="PR00237">
    <property type="entry name" value="GPCRRHODOPSN"/>
</dbReference>
<feature type="transmembrane region" description="Helical" evidence="5">
    <location>
        <begin position="316"/>
        <end position="339"/>
    </location>
</feature>
<dbReference type="PANTHER" id="PTHR46641:SF25">
    <property type="entry name" value="CNMAMIDE RECEPTOR-RELATED"/>
    <property type="match status" value="1"/>
</dbReference>
<dbReference type="AlphaFoldDB" id="A0AAD9MX61"/>
<evidence type="ECO:0000256" key="3">
    <source>
        <dbReference type="ARBA" id="ARBA00022989"/>
    </source>
</evidence>
<proteinExistence type="predicted"/>
<dbReference type="Proteomes" id="UP001208570">
    <property type="component" value="Unassembled WGS sequence"/>
</dbReference>
<feature type="transmembrane region" description="Helical" evidence="5">
    <location>
        <begin position="40"/>
        <end position="68"/>
    </location>
</feature>